<feature type="domain" description="F-box" evidence="1">
    <location>
        <begin position="4"/>
        <end position="50"/>
    </location>
</feature>
<evidence type="ECO:0000313" key="2">
    <source>
        <dbReference type="EMBL" id="GMR50311.1"/>
    </source>
</evidence>
<gene>
    <name evidence="2" type="ORF">PMAYCL1PPCAC_20506</name>
</gene>
<reference evidence="3" key="1">
    <citation type="submission" date="2022-10" db="EMBL/GenBank/DDBJ databases">
        <title>Genome assembly of Pristionchus species.</title>
        <authorList>
            <person name="Yoshida K."/>
            <person name="Sommer R.J."/>
        </authorList>
    </citation>
    <scope>NUCLEOTIDE SEQUENCE [LARGE SCALE GENOMIC DNA]</scope>
    <source>
        <strain evidence="3">RS5460</strain>
    </source>
</reference>
<dbReference type="InterPro" id="IPR001810">
    <property type="entry name" value="F-box_dom"/>
</dbReference>
<dbReference type="Proteomes" id="UP001328107">
    <property type="component" value="Unassembled WGS sequence"/>
</dbReference>
<dbReference type="SUPFAM" id="SSF81383">
    <property type="entry name" value="F-box domain"/>
    <property type="match status" value="1"/>
</dbReference>
<sequence>FSMSASLDGLPLELSCRIIVYLPLIDRLSLRICCSALEKAVAASDLFLPTANRRITIDRSVPGDVRVTFGGICESSEEIRLHADTLSNLCHLRRRIGSKIYARELYIERNEVIDARVDNVIADFVQGCEVETVLIGLFGDPSPNFRDFLLQNVDKRFDMSLTETILDEEFLRSLQHPSEIEFRSPTFTISTGLFLHMVTRGDTLIRTPITIKSIDEIHEIVKNFSEKLEDEQNVDFGVDPLAFKEFKMNMAGKKEWRRDDGYGSDYGETWAFEHVRVREQPESENLRIELFNAFGLIRTVTL</sequence>
<feature type="non-terminal residue" evidence="2">
    <location>
        <position position="1"/>
    </location>
</feature>
<protein>
    <recommendedName>
        <fullName evidence="1">F-box domain-containing protein</fullName>
    </recommendedName>
</protein>
<proteinExistence type="predicted"/>
<dbReference type="SMART" id="SM00256">
    <property type="entry name" value="FBOX"/>
    <property type="match status" value="1"/>
</dbReference>
<evidence type="ECO:0000313" key="3">
    <source>
        <dbReference type="Proteomes" id="UP001328107"/>
    </source>
</evidence>
<dbReference type="PROSITE" id="PS50181">
    <property type="entry name" value="FBOX"/>
    <property type="match status" value="1"/>
</dbReference>
<dbReference type="EMBL" id="BTRK01000004">
    <property type="protein sequence ID" value="GMR50311.1"/>
    <property type="molecule type" value="Genomic_DNA"/>
</dbReference>
<comment type="caution">
    <text evidence="2">The sequence shown here is derived from an EMBL/GenBank/DDBJ whole genome shotgun (WGS) entry which is preliminary data.</text>
</comment>
<dbReference type="InterPro" id="IPR036047">
    <property type="entry name" value="F-box-like_dom_sf"/>
</dbReference>
<organism evidence="2 3">
    <name type="scientific">Pristionchus mayeri</name>
    <dbReference type="NCBI Taxonomy" id="1317129"/>
    <lineage>
        <taxon>Eukaryota</taxon>
        <taxon>Metazoa</taxon>
        <taxon>Ecdysozoa</taxon>
        <taxon>Nematoda</taxon>
        <taxon>Chromadorea</taxon>
        <taxon>Rhabditida</taxon>
        <taxon>Rhabditina</taxon>
        <taxon>Diplogasteromorpha</taxon>
        <taxon>Diplogasteroidea</taxon>
        <taxon>Neodiplogasteridae</taxon>
        <taxon>Pristionchus</taxon>
    </lineage>
</organism>
<evidence type="ECO:0000259" key="1">
    <source>
        <dbReference type="PROSITE" id="PS50181"/>
    </source>
</evidence>
<accession>A0AAN5I4A5</accession>
<dbReference type="AlphaFoldDB" id="A0AAN5I4A5"/>
<dbReference type="Pfam" id="PF00646">
    <property type="entry name" value="F-box"/>
    <property type="match status" value="1"/>
</dbReference>
<name>A0AAN5I4A5_9BILA</name>
<keyword evidence="3" id="KW-1185">Reference proteome</keyword>